<proteinExistence type="predicted"/>
<organism evidence="1 2">
    <name type="scientific">Thiopseudomonas alkaliphila</name>
    <dbReference type="NCBI Taxonomy" id="1697053"/>
    <lineage>
        <taxon>Bacteria</taxon>
        <taxon>Pseudomonadati</taxon>
        <taxon>Pseudomonadota</taxon>
        <taxon>Gammaproteobacteria</taxon>
        <taxon>Pseudomonadales</taxon>
        <taxon>Pseudomonadaceae</taxon>
        <taxon>Thiopseudomonas</taxon>
    </lineage>
</organism>
<dbReference type="Pfam" id="PF09981">
    <property type="entry name" value="DUF2218"/>
    <property type="match status" value="1"/>
</dbReference>
<protein>
    <recommendedName>
        <fullName evidence="3">DUF2218 domain-containing protein</fullName>
    </recommendedName>
</protein>
<name>A0A0K1XEJ3_9GAMM</name>
<sequence length="95" mass="10868">MQQLIGQVTTENPQRLAKRLAKHWAHKFPVTEDEQQISIELTDFGRCVMCYQANGLLLQLSASAEQLAQLKQVVVDHLLRMASKETLEFSWQTAE</sequence>
<gene>
    <name evidence="1" type="ORF">AKN88_06835</name>
</gene>
<accession>A0A0K1XEJ3</accession>
<evidence type="ECO:0008006" key="3">
    <source>
        <dbReference type="Google" id="ProtNLM"/>
    </source>
</evidence>
<dbReference type="STRING" id="1697053.AKN87_09125"/>
<dbReference type="InterPro" id="IPR014543">
    <property type="entry name" value="UCP028291"/>
</dbReference>
<dbReference type="PIRSF" id="PIRSF028291">
    <property type="entry name" value="UCP028291"/>
    <property type="match status" value="1"/>
</dbReference>
<dbReference type="Gene3D" id="3.30.310.50">
    <property type="entry name" value="Alpha-D-phosphohexomutase, C-terminal domain"/>
    <property type="match status" value="1"/>
</dbReference>
<dbReference type="AlphaFoldDB" id="A0A0K1XEJ3"/>
<evidence type="ECO:0000313" key="1">
    <source>
        <dbReference type="EMBL" id="AKX59674.1"/>
    </source>
</evidence>
<dbReference type="PATRIC" id="fig|1698449.3.peg.1371"/>
<dbReference type="EMBL" id="CP012365">
    <property type="protein sequence ID" value="AKX59674.1"/>
    <property type="molecule type" value="Genomic_DNA"/>
</dbReference>
<reference evidence="1 2" key="1">
    <citation type="journal article" date="2015" name="Genome Announc.">
        <title>Genome Sequences of Oblitimonas alkaliphila gen. nov. sp. nov. (Proposed), a Novel Bacterium of the Pseudomonadaceae Family.</title>
        <authorList>
            <person name="Lauer A.C."/>
            <person name="Nicholson A.C."/>
            <person name="Humrighouse B.W."/>
            <person name="Emery B."/>
            <person name="Drobish A."/>
            <person name="Juieng P."/>
            <person name="Loparev V."/>
            <person name="McQuiston J.R."/>
        </authorList>
    </citation>
    <scope>NUCLEOTIDE SEQUENCE [LARGE SCALE GENOMIC DNA]</scope>
    <source>
        <strain evidence="1 2">E5571</strain>
    </source>
</reference>
<dbReference type="RefSeq" id="WP_053100844.1">
    <property type="nucleotide sequence ID" value="NZ_CP012365.1"/>
</dbReference>
<dbReference type="Proteomes" id="UP000063953">
    <property type="component" value="Chromosome"/>
</dbReference>
<evidence type="ECO:0000313" key="2">
    <source>
        <dbReference type="Proteomes" id="UP000063953"/>
    </source>
</evidence>
<keyword evidence="2" id="KW-1185">Reference proteome</keyword>